<feature type="signal peptide" evidence="2">
    <location>
        <begin position="1"/>
        <end position="22"/>
    </location>
</feature>
<proteinExistence type="predicted"/>
<protein>
    <submittedName>
        <fullName evidence="3">Uncharacterized protein</fullName>
    </submittedName>
</protein>
<evidence type="ECO:0000256" key="1">
    <source>
        <dbReference type="SAM" id="MobiDB-lite"/>
    </source>
</evidence>
<reference evidence="3 4" key="2">
    <citation type="submission" date="2020-07" db="EMBL/GenBank/DDBJ databases">
        <title>Genome assembly of wild tea tree DASZ reveals pedigree and selection history of tea varieties.</title>
        <authorList>
            <person name="Zhang W."/>
        </authorList>
    </citation>
    <scope>NUCLEOTIDE SEQUENCE [LARGE SCALE GENOMIC DNA]</scope>
    <source>
        <strain evidence="4">cv. G240</strain>
        <tissue evidence="3">Leaf</tissue>
    </source>
</reference>
<keyword evidence="4" id="KW-1185">Reference proteome</keyword>
<feature type="compositionally biased region" description="Polar residues" evidence="1">
    <location>
        <begin position="328"/>
        <end position="337"/>
    </location>
</feature>
<name>A0A7J7HRU3_CAMSI</name>
<accession>A0A7J7HRU3</accession>
<dbReference type="PANTHER" id="PTHR34952:SF2">
    <property type="entry name" value="OS05G0113500 PROTEIN"/>
    <property type="match status" value="1"/>
</dbReference>
<feature type="chain" id="PRO_5029503428" evidence="2">
    <location>
        <begin position="23"/>
        <end position="385"/>
    </location>
</feature>
<organism evidence="3 4">
    <name type="scientific">Camellia sinensis</name>
    <name type="common">Tea plant</name>
    <name type="synonym">Thea sinensis</name>
    <dbReference type="NCBI Taxonomy" id="4442"/>
    <lineage>
        <taxon>Eukaryota</taxon>
        <taxon>Viridiplantae</taxon>
        <taxon>Streptophyta</taxon>
        <taxon>Embryophyta</taxon>
        <taxon>Tracheophyta</taxon>
        <taxon>Spermatophyta</taxon>
        <taxon>Magnoliopsida</taxon>
        <taxon>eudicotyledons</taxon>
        <taxon>Gunneridae</taxon>
        <taxon>Pentapetalae</taxon>
        <taxon>asterids</taxon>
        <taxon>Ericales</taxon>
        <taxon>Theaceae</taxon>
        <taxon>Camellia</taxon>
    </lineage>
</organism>
<evidence type="ECO:0000256" key="2">
    <source>
        <dbReference type="SAM" id="SignalP"/>
    </source>
</evidence>
<keyword evidence="2" id="KW-0732">Signal</keyword>
<evidence type="ECO:0000313" key="4">
    <source>
        <dbReference type="Proteomes" id="UP000593564"/>
    </source>
</evidence>
<feature type="compositionally biased region" description="Basic and acidic residues" evidence="1">
    <location>
        <begin position="290"/>
        <end position="302"/>
    </location>
</feature>
<comment type="caution">
    <text evidence="3">The sequence shown here is derived from an EMBL/GenBank/DDBJ whole genome shotgun (WGS) entry which is preliminary data.</text>
</comment>
<feature type="region of interest" description="Disordered" evidence="1">
    <location>
        <begin position="270"/>
        <end position="340"/>
    </location>
</feature>
<dbReference type="PANTHER" id="PTHR34952">
    <property type="entry name" value="OS05G0113500 PROTEIN"/>
    <property type="match status" value="1"/>
</dbReference>
<dbReference type="EMBL" id="JACBKZ010000003">
    <property type="protein sequence ID" value="KAF5955097.1"/>
    <property type="molecule type" value="Genomic_DNA"/>
</dbReference>
<gene>
    <name evidence="3" type="ORF">HYC85_007953</name>
</gene>
<dbReference type="AlphaFoldDB" id="A0A7J7HRU3"/>
<evidence type="ECO:0000313" key="3">
    <source>
        <dbReference type="EMBL" id="KAF5955097.1"/>
    </source>
</evidence>
<sequence length="385" mass="42053">MLGWLLITHKIITAAGPPFCRACSAATHISASLIGRSMQLSKFPGEELVLDMETIFTSAERGFVGDPSEPKLPACNNWKFCLTAQDFHKDTGSPVGALVSQDVNRSDDLKQLYPEPSQCTCYVLEDVSLSELGNSLTEFLHIQDDKKLASSSNLVQPADKTDNFNVEKEDKCKDLDQTEPTTVTSEKFFPKCATFACFGKKASLVVSANVEDDINAAVLEKNGHESVNPACPQSISLPTPSKLVSAMTGSREKQGMTPLEKLTVRWAPDVYVPPPSISTSTSGKIKKPRPKSESKRYYDYKNGKNKQKGKPSKGSSSKDKKHVRKHGGSSNKYYQTLDNDDRVVDYNEPCGESGGFGVGSPNSYCGSSFLKKSVRELHFSIAEAT</sequence>
<reference evidence="4" key="1">
    <citation type="journal article" date="2020" name="Nat. Commun.">
        <title>Genome assembly of wild tea tree DASZ reveals pedigree and selection history of tea varieties.</title>
        <authorList>
            <person name="Zhang W."/>
            <person name="Zhang Y."/>
            <person name="Qiu H."/>
            <person name="Guo Y."/>
            <person name="Wan H."/>
            <person name="Zhang X."/>
            <person name="Scossa F."/>
            <person name="Alseekh S."/>
            <person name="Zhang Q."/>
            <person name="Wang P."/>
            <person name="Xu L."/>
            <person name="Schmidt M.H."/>
            <person name="Jia X."/>
            <person name="Li D."/>
            <person name="Zhu A."/>
            <person name="Guo F."/>
            <person name="Chen W."/>
            <person name="Ni D."/>
            <person name="Usadel B."/>
            <person name="Fernie A.R."/>
            <person name="Wen W."/>
        </authorList>
    </citation>
    <scope>NUCLEOTIDE SEQUENCE [LARGE SCALE GENOMIC DNA]</scope>
    <source>
        <strain evidence="4">cv. G240</strain>
    </source>
</reference>
<dbReference type="Proteomes" id="UP000593564">
    <property type="component" value="Unassembled WGS sequence"/>
</dbReference>